<dbReference type="InterPro" id="IPR036565">
    <property type="entry name" value="Mur-like_cat_sf"/>
</dbReference>
<dbReference type="SMART" id="SM01005">
    <property type="entry name" value="Ala_racemase_C"/>
    <property type="match status" value="1"/>
</dbReference>
<evidence type="ECO:0000256" key="1">
    <source>
        <dbReference type="ARBA" id="ARBA00001933"/>
    </source>
</evidence>
<dbReference type="InterPro" id="IPR000821">
    <property type="entry name" value="Ala_racemase"/>
</dbReference>
<dbReference type="EC" id="5.1.1.1" evidence="4"/>
<feature type="active site" description="Proton acceptor; specific for L-alanine" evidence="4">
    <location>
        <position position="687"/>
    </location>
</feature>
<evidence type="ECO:0000259" key="5">
    <source>
        <dbReference type="SMART" id="SM01005"/>
    </source>
</evidence>
<dbReference type="Gene3D" id="3.90.190.20">
    <property type="entry name" value="Mur ligase, C-terminal domain"/>
    <property type="match status" value="1"/>
</dbReference>
<dbReference type="SUPFAM" id="SSF53623">
    <property type="entry name" value="MurD-like peptide ligases, catalytic domain"/>
    <property type="match status" value="1"/>
</dbReference>
<dbReference type="Proteomes" id="UP000030889">
    <property type="component" value="Unassembled WGS sequence"/>
</dbReference>
<comment type="pathway">
    <text evidence="4">Amino-acid biosynthesis; D-alanine biosynthesis; D-alanine from L-alanine: step 1/1.</text>
</comment>
<dbReference type="InterPro" id="IPR001608">
    <property type="entry name" value="Ala_racemase_N"/>
</dbReference>
<evidence type="ECO:0000256" key="4">
    <source>
        <dbReference type="HAMAP-Rule" id="MF_01201"/>
    </source>
</evidence>
<feature type="modified residue" description="N6-(pyridoxal phosphate)lysine" evidence="4">
    <location>
        <position position="462"/>
    </location>
</feature>
<evidence type="ECO:0000256" key="2">
    <source>
        <dbReference type="ARBA" id="ARBA00022898"/>
    </source>
</evidence>
<feature type="active site" description="Proton acceptor; specific for D-alanine" evidence="4">
    <location>
        <position position="462"/>
    </location>
</feature>
<comment type="catalytic activity">
    <reaction evidence="4">
        <text>L-alanine = D-alanine</text>
        <dbReference type="Rhea" id="RHEA:20249"/>
        <dbReference type="ChEBI" id="CHEBI:57416"/>
        <dbReference type="ChEBI" id="CHEBI:57972"/>
        <dbReference type="EC" id="5.1.1.1"/>
    </reaction>
</comment>
<dbReference type="InterPro" id="IPR013221">
    <property type="entry name" value="Mur_ligase_cen"/>
</dbReference>
<dbReference type="Pfam" id="PF08245">
    <property type="entry name" value="Mur_ligase_M"/>
    <property type="match status" value="1"/>
</dbReference>
<dbReference type="PANTHER" id="PTHR30511">
    <property type="entry name" value="ALANINE RACEMASE"/>
    <property type="match status" value="1"/>
</dbReference>
<evidence type="ECO:0000313" key="7">
    <source>
        <dbReference type="Proteomes" id="UP000030889"/>
    </source>
</evidence>
<dbReference type="InterPro" id="IPR009006">
    <property type="entry name" value="Ala_racemase/Decarboxylase_C"/>
</dbReference>
<name>A0ABR4YLT0_9BACT</name>
<dbReference type="Gene3D" id="2.40.37.10">
    <property type="entry name" value="Lyase, Ornithine Decarboxylase, Chain A, domain 1"/>
    <property type="match status" value="1"/>
</dbReference>
<comment type="cofactor">
    <cofactor evidence="1 4">
        <name>pyridoxal 5'-phosphate</name>
        <dbReference type="ChEBI" id="CHEBI:597326"/>
    </cofactor>
</comment>
<feature type="binding site" evidence="4">
    <location>
        <position position="560"/>
    </location>
    <ligand>
        <name>substrate</name>
    </ligand>
</feature>
<protein>
    <recommendedName>
        <fullName evidence="4">Alanine racemase</fullName>
        <ecNumber evidence="4">5.1.1.1</ecNumber>
    </recommendedName>
</protein>
<proteinExistence type="inferred from homology"/>
<accession>A0ABR4YLT0</accession>
<dbReference type="RefSeq" id="WP_035472202.1">
    <property type="nucleotide sequence ID" value="NZ_JRGF01000003.1"/>
</dbReference>
<keyword evidence="2 4" id="KW-0663">Pyridoxal phosphate</keyword>
<dbReference type="InterPro" id="IPR029066">
    <property type="entry name" value="PLP-binding_barrel"/>
</dbReference>
<dbReference type="Gene3D" id="3.20.20.10">
    <property type="entry name" value="Alanine racemase"/>
    <property type="match status" value="1"/>
</dbReference>
<dbReference type="SUPFAM" id="SSF63418">
    <property type="entry name" value="MurE/MurF N-terminal domain"/>
    <property type="match status" value="1"/>
</dbReference>
<dbReference type="Pfam" id="PF01168">
    <property type="entry name" value="Ala_racemase_N"/>
    <property type="match status" value="1"/>
</dbReference>
<sequence length="794" mass="86473">MEYSVSEIAAICGGTFCGEDVTVRSVMADSRRSVARDGAALFVAIRGRNHDGHDHIGELYRRGVRGFMVEREVDASAWPGAGFVRVNKSLAGLQALAAHYRLSFSGTVVGITGSSGKTTVKEWIAQAAPEGVSLFRSPRSYNSQLGVPLSILMMTGNEDIALIEAGISRPGEMDRLAAIIRPDVGVFTHLGPEHGENFQSDRQKMREKAQLFATCRSIVYCGGEPLIEEALRAKAPEAELRDALPYECLLPEEGEDGVARRNKALVTAFYDAVGVPPATVVPKLSELQPVAVRLGMREGIAGSIIVTDMNNTDANSLPMALDYLTGVAGSREKVLIMSDIPFSPMPDWELYGKVGAMVRSAGIGRFVGVGERISACRDAFGAGSEFYRTAEEFIRHCTQDSIAGRAILLRGNSDTGVIRILHQLDRRSHTTVLEVDLDAMRHNLNHYRALVGDGVKMMAMVKASCYGNGNFEVADMLDKQGVNYLAVAFADEGVTLREKGIAMPIVVLNADSDSFALMVANRLEPEIYNFRSLERFIAAVRDAGETSWPVHIKIDTGMHRLGFRMEDMPELAAFLRREAGAVAARSVFSHLAAADMPEEDGFTRSQIDYFRRTVQALADGLGYRPLMHILNTAGMERFPEARFDMCRLGIGLYGVSCTEGEALRPVSRLLTRIVQVKELAQSETVGYGRSGKLARDSRLATIPIGYADGLDRRLGCGNWSVLVNGRPAPIVGRICMDSCMVDVTGMNVSEGDEVTVFGSTPGNTVSDMAVLLGTIPYEIMTSVSERVKRIYLKE</sequence>
<dbReference type="HAMAP" id="MF_01201">
    <property type="entry name" value="Ala_racemase"/>
    <property type="match status" value="1"/>
</dbReference>
<reference evidence="6 7" key="1">
    <citation type="submission" date="2014-09" db="EMBL/GenBank/DDBJ databases">
        <title>Alistipes sp. 627, sp. nov., a novel member of the family Rikenellaceae isolated from human faeces.</title>
        <authorList>
            <person name="Shkoporov A.N."/>
            <person name="Chaplin A.V."/>
            <person name="Motuzova O.V."/>
            <person name="Kafarskaia L.I."/>
            <person name="Khokhlova E.V."/>
            <person name="Efimov B.A."/>
        </authorList>
    </citation>
    <scope>NUCLEOTIDE SEQUENCE [LARGE SCALE GENOMIC DNA]</scope>
    <source>
        <strain evidence="6 7">627</strain>
    </source>
</reference>
<dbReference type="InterPro" id="IPR036615">
    <property type="entry name" value="Mur_ligase_C_dom_sf"/>
</dbReference>
<dbReference type="Gene3D" id="3.40.1390.10">
    <property type="entry name" value="MurE/MurF, N-terminal domain"/>
    <property type="match status" value="1"/>
</dbReference>
<comment type="similarity">
    <text evidence="4">Belongs to the alanine racemase family.</text>
</comment>
<organism evidence="6 7">
    <name type="scientific">Alistipes inops</name>
    <dbReference type="NCBI Taxonomy" id="1501391"/>
    <lineage>
        <taxon>Bacteria</taxon>
        <taxon>Pseudomonadati</taxon>
        <taxon>Bacteroidota</taxon>
        <taxon>Bacteroidia</taxon>
        <taxon>Bacteroidales</taxon>
        <taxon>Rikenellaceae</taxon>
        <taxon>Alistipes</taxon>
    </lineage>
</organism>
<dbReference type="SUPFAM" id="SSF53244">
    <property type="entry name" value="MurD-like peptide ligases, peptide-binding domain"/>
    <property type="match status" value="1"/>
</dbReference>
<evidence type="ECO:0000313" key="6">
    <source>
        <dbReference type="EMBL" id="KHE42631.1"/>
    </source>
</evidence>
<evidence type="ECO:0000256" key="3">
    <source>
        <dbReference type="ARBA" id="ARBA00023235"/>
    </source>
</evidence>
<dbReference type="InterPro" id="IPR035911">
    <property type="entry name" value="MurE/MurF_N"/>
</dbReference>
<dbReference type="CDD" id="cd00430">
    <property type="entry name" value="PLPDE_III_AR"/>
    <property type="match status" value="1"/>
</dbReference>
<dbReference type="EMBL" id="JRGF01000003">
    <property type="protein sequence ID" value="KHE42631.1"/>
    <property type="molecule type" value="Genomic_DNA"/>
</dbReference>
<dbReference type="NCBIfam" id="TIGR00492">
    <property type="entry name" value="alr"/>
    <property type="match status" value="1"/>
</dbReference>
<dbReference type="PRINTS" id="PR00992">
    <property type="entry name" value="ALARACEMASE"/>
</dbReference>
<comment type="caution">
    <text evidence="6">The sequence shown here is derived from an EMBL/GenBank/DDBJ whole genome shotgun (WGS) entry which is preliminary data.</text>
</comment>
<feature type="binding site" evidence="4">
    <location>
        <position position="736"/>
    </location>
    <ligand>
        <name>substrate</name>
    </ligand>
</feature>
<dbReference type="SUPFAM" id="SSF50621">
    <property type="entry name" value="Alanine racemase C-terminal domain-like"/>
    <property type="match status" value="1"/>
</dbReference>
<gene>
    <name evidence="6" type="ORF">LG35_03310</name>
</gene>
<keyword evidence="3 4" id="KW-0413">Isomerase</keyword>
<comment type="function">
    <text evidence="4">Catalyzes the interconversion of L-alanine and D-alanine. May also act on other amino acids.</text>
</comment>
<dbReference type="Pfam" id="PF00842">
    <property type="entry name" value="Ala_racemase_C"/>
    <property type="match status" value="1"/>
</dbReference>
<dbReference type="Gene3D" id="3.40.1190.10">
    <property type="entry name" value="Mur-like, catalytic domain"/>
    <property type="match status" value="1"/>
</dbReference>
<feature type="domain" description="Alanine racemase C-terminal" evidence="5">
    <location>
        <begin position="666"/>
        <end position="792"/>
    </location>
</feature>
<keyword evidence="7" id="KW-1185">Reference proteome</keyword>
<dbReference type="SUPFAM" id="SSF51419">
    <property type="entry name" value="PLP-binding barrel"/>
    <property type="match status" value="1"/>
</dbReference>
<dbReference type="InterPro" id="IPR011079">
    <property type="entry name" value="Ala_racemase_C"/>
</dbReference>
<dbReference type="PANTHER" id="PTHR30511:SF0">
    <property type="entry name" value="ALANINE RACEMASE, CATABOLIC-RELATED"/>
    <property type="match status" value="1"/>
</dbReference>